<organism evidence="1 2">
    <name type="scientific">Artomyces pyxidatus</name>
    <dbReference type="NCBI Taxonomy" id="48021"/>
    <lineage>
        <taxon>Eukaryota</taxon>
        <taxon>Fungi</taxon>
        <taxon>Dikarya</taxon>
        <taxon>Basidiomycota</taxon>
        <taxon>Agaricomycotina</taxon>
        <taxon>Agaricomycetes</taxon>
        <taxon>Russulales</taxon>
        <taxon>Auriscalpiaceae</taxon>
        <taxon>Artomyces</taxon>
    </lineage>
</organism>
<sequence>MSLARRLHGGLQLIFFLRSRICSPPITANGSRSLSLTPKPPIMAHRGPGHPVLANSAALNGGRAVCASRLPLPSQALPPCLPRPAVWGNHAPPASRAHYVYVPCLLLSSLALYPRQLVSPFGLQGSFSFCHTPHHPMHHAMTLALDWASMLRGPRSWVTGSDISPYTCGVMELFRSPCQFSR</sequence>
<accession>A0ACB8TAG1</accession>
<dbReference type="Proteomes" id="UP000814140">
    <property type="component" value="Unassembled WGS sequence"/>
</dbReference>
<name>A0ACB8TAG1_9AGAM</name>
<dbReference type="EMBL" id="MU277195">
    <property type="protein sequence ID" value="KAI0065489.1"/>
    <property type="molecule type" value="Genomic_DNA"/>
</dbReference>
<evidence type="ECO:0000313" key="1">
    <source>
        <dbReference type="EMBL" id="KAI0065489.1"/>
    </source>
</evidence>
<keyword evidence="2" id="KW-1185">Reference proteome</keyword>
<evidence type="ECO:0000313" key="2">
    <source>
        <dbReference type="Proteomes" id="UP000814140"/>
    </source>
</evidence>
<reference evidence="1" key="1">
    <citation type="submission" date="2021-03" db="EMBL/GenBank/DDBJ databases">
        <authorList>
            <consortium name="DOE Joint Genome Institute"/>
            <person name="Ahrendt S."/>
            <person name="Looney B.P."/>
            <person name="Miyauchi S."/>
            <person name="Morin E."/>
            <person name="Drula E."/>
            <person name="Courty P.E."/>
            <person name="Chicoki N."/>
            <person name="Fauchery L."/>
            <person name="Kohler A."/>
            <person name="Kuo A."/>
            <person name="Labutti K."/>
            <person name="Pangilinan J."/>
            <person name="Lipzen A."/>
            <person name="Riley R."/>
            <person name="Andreopoulos W."/>
            <person name="He G."/>
            <person name="Johnson J."/>
            <person name="Barry K.W."/>
            <person name="Grigoriev I.V."/>
            <person name="Nagy L."/>
            <person name="Hibbett D."/>
            <person name="Henrissat B."/>
            <person name="Matheny P.B."/>
            <person name="Labbe J."/>
            <person name="Martin F."/>
        </authorList>
    </citation>
    <scope>NUCLEOTIDE SEQUENCE</scope>
    <source>
        <strain evidence="1">HHB10654</strain>
    </source>
</reference>
<gene>
    <name evidence="1" type="ORF">BV25DRAFT_1696921</name>
</gene>
<proteinExistence type="predicted"/>
<protein>
    <submittedName>
        <fullName evidence="1">Uncharacterized protein</fullName>
    </submittedName>
</protein>
<reference evidence="1" key="2">
    <citation type="journal article" date="2022" name="New Phytol.">
        <title>Evolutionary transition to the ectomycorrhizal habit in the genomes of a hyperdiverse lineage of mushroom-forming fungi.</title>
        <authorList>
            <person name="Looney B."/>
            <person name="Miyauchi S."/>
            <person name="Morin E."/>
            <person name="Drula E."/>
            <person name="Courty P.E."/>
            <person name="Kohler A."/>
            <person name="Kuo A."/>
            <person name="LaButti K."/>
            <person name="Pangilinan J."/>
            <person name="Lipzen A."/>
            <person name="Riley R."/>
            <person name="Andreopoulos W."/>
            <person name="He G."/>
            <person name="Johnson J."/>
            <person name="Nolan M."/>
            <person name="Tritt A."/>
            <person name="Barry K.W."/>
            <person name="Grigoriev I.V."/>
            <person name="Nagy L.G."/>
            <person name="Hibbett D."/>
            <person name="Henrissat B."/>
            <person name="Matheny P.B."/>
            <person name="Labbe J."/>
            <person name="Martin F.M."/>
        </authorList>
    </citation>
    <scope>NUCLEOTIDE SEQUENCE</scope>
    <source>
        <strain evidence="1">HHB10654</strain>
    </source>
</reference>
<comment type="caution">
    <text evidence="1">The sequence shown here is derived from an EMBL/GenBank/DDBJ whole genome shotgun (WGS) entry which is preliminary data.</text>
</comment>